<dbReference type="PANTHER" id="PTHR10492:SF57">
    <property type="entry name" value="ATP-DEPENDENT DNA HELICASE"/>
    <property type="match status" value="1"/>
</dbReference>
<comment type="caution">
    <text evidence="1">The sequence shown here is derived from an EMBL/GenBank/DDBJ whole genome shotgun (WGS) entry which is preliminary data.</text>
</comment>
<dbReference type="AlphaFoldDB" id="A0AAU9P5M3"/>
<dbReference type="EMBL" id="CAKMRJ010005523">
    <property type="protein sequence ID" value="CAH1445278.1"/>
    <property type="molecule type" value="Genomic_DNA"/>
</dbReference>
<proteinExistence type="predicted"/>
<gene>
    <name evidence="1" type="ORF">LVIROSA_LOCUS31048</name>
</gene>
<keyword evidence="2" id="KW-1185">Reference proteome</keyword>
<accession>A0AAU9P5M3</accession>
<dbReference type="PANTHER" id="PTHR10492">
    <property type="match status" value="1"/>
</dbReference>
<sequence>MHSDYKLPTVEFIDPIISAEIPNIDEDPELYSLVNEFMIHGPCGAENINCPCMVDKKCSKNFPKQFCNHTSVDQNGFPLYRRRNDGHFVEKSGVKLDNRNVVPYNKYLLKRYQAHINVEWCNQGSSIKYLFKYINKGLDRATVGIVRSNNECDTNDAVDEINEYYDCRYLSACEASWRIFKYDVHYMYPSVVRLPFHLPAWMECNAVNADAQKLTYVEFPTKFVWQCGDRIWKPRKVGKCIDRIHSVSPNLGEAYFLRILLNKVKGSKSFEEIRTVNGEEYSSFRDASYALGLLDDDKEYIDAIKEASHFGSGFYLRFLFATLLMCNSMSKPEVVWENT</sequence>
<evidence type="ECO:0008006" key="3">
    <source>
        <dbReference type="Google" id="ProtNLM"/>
    </source>
</evidence>
<evidence type="ECO:0000313" key="1">
    <source>
        <dbReference type="EMBL" id="CAH1445278.1"/>
    </source>
</evidence>
<organism evidence="1 2">
    <name type="scientific">Lactuca virosa</name>
    <dbReference type="NCBI Taxonomy" id="75947"/>
    <lineage>
        <taxon>Eukaryota</taxon>
        <taxon>Viridiplantae</taxon>
        <taxon>Streptophyta</taxon>
        <taxon>Embryophyta</taxon>
        <taxon>Tracheophyta</taxon>
        <taxon>Spermatophyta</taxon>
        <taxon>Magnoliopsida</taxon>
        <taxon>eudicotyledons</taxon>
        <taxon>Gunneridae</taxon>
        <taxon>Pentapetalae</taxon>
        <taxon>asterids</taxon>
        <taxon>campanulids</taxon>
        <taxon>Asterales</taxon>
        <taxon>Asteraceae</taxon>
        <taxon>Cichorioideae</taxon>
        <taxon>Cichorieae</taxon>
        <taxon>Lactucinae</taxon>
        <taxon>Lactuca</taxon>
    </lineage>
</organism>
<name>A0AAU9P5M3_9ASTR</name>
<evidence type="ECO:0000313" key="2">
    <source>
        <dbReference type="Proteomes" id="UP001157418"/>
    </source>
</evidence>
<reference evidence="1 2" key="1">
    <citation type="submission" date="2022-01" db="EMBL/GenBank/DDBJ databases">
        <authorList>
            <person name="Xiong W."/>
            <person name="Schranz E."/>
        </authorList>
    </citation>
    <scope>NUCLEOTIDE SEQUENCE [LARGE SCALE GENOMIC DNA]</scope>
</reference>
<dbReference type="Proteomes" id="UP001157418">
    <property type="component" value="Unassembled WGS sequence"/>
</dbReference>
<protein>
    <recommendedName>
        <fullName evidence="3">DNA-directed DNA polymerase</fullName>
    </recommendedName>
</protein>